<dbReference type="STRING" id="330214.NIDE3761"/>
<dbReference type="SUPFAM" id="SSF55729">
    <property type="entry name" value="Acyl-CoA N-acyltransferases (Nat)"/>
    <property type="match status" value="1"/>
</dbReference>
<dbReference type="KEGG" id="nde:NIDE3761"/>
<evidence type="ECO:0000259" key="1">
    <source>
        <dbReference type="PROSITE" id="PS51186"/>
    </source>
</evidence>
<protein>
    <submittedName>
        <fullName evidence="2">Putative Acetyltransferase, contains PIN domain</fullName>
    </submittedName>
</protein>
<name>D8P7U1_9BACT</name>
<dbReference type="Pfam" id="PF13673">
    <property type="entry name" value="Acetyltransf_10"/>
    <property type="match status" value="1"/>
</dbReference>
<dbReference type="GO" id="GO:0016747">
    <property type="term" value="F:acyltransferase activity, transferring groups other than amino-acyl groups"/>
    <property type="evidence" value="ECO:0007669"/>
    <property type="project" value="InterPro"/>
</dbReference>
<dbReference type="Gene3D" id="3.40.630.30">
    <property type="match status" value="1"/>
</dbReference>
<dbReference type="AlphaFoldDB" id="D8P7U1"/>
<dbReference type="EMBL" id="FP929003">
    <property type="protein sequence ID" value="CBK43437.1"/>
    <property type="molecule type" value="Genomic_DNA"/>
</dbReference>
<dbReference type="InterPro" id="IPR002716">
    <property type="entry name" value="PIN_dom"/>
</dbReference>
<dbReference type="SUPFAM" id="SSF88723">
    <property type="entry name" value="PIN domain-like"/>
    <property type="match status" value="1"/>
</dbReference>
<evidence type="ECO:0000313" key="3">
    <source>
        <dbReference type="Proteomes" id="UP000001660"/>
    </source>
</evidence>
<dbReference type="InterPro" id="IPR016181">
    <property type="entry name" value="Acyl_CoA_acyltransferase"/>
</dbReference>
<dbReference type="InterPro" id="IPR000182">
    <property type="entry name" value="GNAT_dom"/>
</dbReference>
<gene>
    <name evidence="2" type="ORF">NIDE3761</name>
</gene>
<evidence type="ECO:0000313" key="2">
    <source>
        <dbReference type="EMBL" id="CBK43437.1"/>
    </source>
</evidence>
<accession>D8P7U1</accession>
<dbReference type="eggNOG" id="COG0456">
    <property type="taxonomic scope" value="Bacteria"/>
</dbReference>
<organism evidence="2 3">
    <name type="scientific">Nitrospira defluvii</name>
    <dbReference type="NCBI Taxonomy" id="330214"/>
    <lineage>
        <taxon>Bacteria</taxon>
        <taxon>Pseudomonadati</taxon>
        <taxon>Nitrospirota</taxon>
        <taxon>Nitrospiria</taxon>
        <taxon>Nitrospirales</taxon>
        <taxon>Nitrospiraceae</taxon>
        <taxon>Nitrospira</taxon>
    </lineage>
</organism>
<dbReference type="Proteomes" id="UP000001660">
    <property type="component" value="Chromosome"/>
</dbReference>
<dbReference type="CDD" id="cd04301">
    <property type="entry name" value="NAT_SF"/>
    <property type="match status" value="1"/>
</dbReference>
<reference evidence="2 3" key="1">
    <citation type="journal article" date="2010" name="Proc. Natl. Acad. Sci. U.S.A.">
        <title>A Nitrospira metagenome illuminates the physiology and evolution of globally important nitrite-oxidizing bacteria.</title>
        <authorList>
            <person name="Lucker S."/>
            <person name="Wagner M."/>
            <person name="Maixner F."/>
            <person name="Pelletier E."/>
            <person name="Koch H."/>
            <person name="Vacherie B."/>
            <person name="Rattei T."/>
            <person name="Sinninghe Damste J."/>
            <person name="Spieck E."/>
            <person name="Le Paslier D."/>
            <person name="Daims H."/>
        </authorList>
    </citation>
    <scope>NUCLEOTIDE SEQUENCE [LARGE SCALE GENOMIC DNA]</scope>
</reference>
<dbReference type="HOGENOM" id="CLU_401623_0_0_0"/>
<dbReference type="PROSITE" id="PS51186">
    <property type="entry name" value="GNAT"/>
    <property type="match status" value="1"/>
</dbReference>
<dbReference type="InterPro" id="IPR029060">
    <property type="entry name" value="PIN-like_dom_sf"/>
</dbReference>
<proteinExistence type="predicted"/>
<keyword evidence="3" id="KW-1185">Reference proteome</keyword>
<keyword evidence="2" id="KW-0808">Transferase</keyword>
<feature type="domain" description="N-acetyltransferase" evidence="1">
    <location>
        <begin position="4"/>
        <end position="142"/>
    </location>
</feature>
<dbReference type="Pfam" id="PF13470">
    <property type="entry name" value="PIN_3"/>
    <property type="match status" value="1"/>
</dbReference>
<dbReference type="eggNOG" id="COG1848">
    <property type="taxonomic scope" value="Bacteria"/>
</dbReference>
<sequence length="694" mass="78747">MRVEILRGASSQLTQVKKLWRANAATLGFFPEGAFDEYASKSCILVASNEVDGLAGYLLFRRSGDRVVIVHLCIQSEMRGRGIARALFDGLFARSISYRRISVLCRRDFSASTLWPKLGFIAVGEKRGRGSQNTVLTEWCLDCGNPDLFSFSQNADVGEKLLVVIDANIFYDLDNPTAPDTHESKALLADWLHSAVELRITPETLNEIDRHAMPNQRLRNRQRVAQFTVLRAQHIAFVAVERKVRKIFGHPLSESDASDVRQLAWAIASGYRFFVTRDNKILNLSHQLYREFGVSPIRPSDLIVQLDELHERSKYSPARVAGGFVFRLLRKVPGDGFFAALQVQEKRERKSKFKERLCKYLAMPKSCQSLGLFGDGGKPAALIVYDRSSMSELQLPFLRVARGPEAITILRNLLLRVVKEAALENRAKIVIADQYRAQLVEEELRKDGFYLESRDWVKYTMPKIVNAKGFVEEINSLHAQDVTPSVAPARPGRSDIIRSDALVASRLERAYWPLKIIDAPIPSYIIAIQPRWAAELFDDELANQDLFGARTKLSLNREGVYYRSTKFTGGLTAPGRILWYVSDDKRYQGAKQIRGCSFLDEVVVGRPKELFRRFDRLGIYTWKNLIELANGNEDQRIMAIRYSDTQLMLNPIPWDSFQSVLRDAGVRTQLQSPQSIPSKVFAKLYRQGTGCEEN</sequence>
<dbReference type="OrthoDB" id="226313at2"/>
<dbReference type="CDD" id="cd18700">
    <property type="entry name" value="PIN_GNAT-like"/>
    <property type="match status" value="1"/>
</dbReference>